<evidence type="ECO:0000259" key="9">
    <source>
        <dbReference type="SMART" id="SM01328"/>
    </source>
</evidence>
<dbReference type="GO" id="GO:0031849">
    <property type="term" value="F:olfactory receptor binding"/>
    <property type="evidence" value="ECO:0000318"/>
    <property type="project" value="GO_Central"/>
</dbReference>
<feature type="domain" description="3CxxC-type" evidence="9">
    <location>
        <begin position="51"/>
        <end position="158"/>
    </location>
</feature>
<dbReference type="GO" id="GO:0006612">
    <property type="term" value="P:protein targeting to membrane"/>
    <property type="evidence" value="ECO:0000318"/>
    <property type="project" value="GO_Central"/>
</dbReference>
<evidence type="ECO:0000256" key="1">
    <source>
        <dbReference type="ARBA" id="ARBA00004167"/>
    </source>
</evidence>
<dbReference type="PANTHER" id="PTHR14402:SF10">
    <property type="entry name" value="3CXXC-TYPE DOMAIN-CONTAINING PROTEIN"/>
    <property type="match status" value="1"/>
</dbReference>
<reference evidence="11" key="2">
    <citation type="journal article" date="2020" name="Nat. Ecol. Evol.">
        <title>Deeply conserved synteny resolves early events in vertebrate evolution.</title>
        <authorList>
            <person name="Simakov O."/>
            <person name="Marletaz F."/>
            <person name="Yue J.X."/>
            <person name="O'Connell B."/>
            <person name="Jenkins J."/>
            <person name="Brandt A."/>
            <person name="Calef R."/>
            <person name="Tung C.H."/>
            <person name="Huang T.K."/>
            <person name="Schmutz J."/>
            <person name="Satoh N."/>
            <person name="Yu J.K."/>
            <person name="Putnam N.H."/>
            <person name="Green R.E."/>
            <person name="Rokhsar D.S."/>
        </authorList>
    </citation>
    <scope>NUCLEOTIDE SEQUENCE [LARGE SCALE GENOMIC DNA]</scope>
    <source>
        <strain evidence="11">S238N-H82</strain>
    </source>
</reference>
<dbReference type="InParanoid" id="C3ZFP0"/>
<keyword evidence="6" id="KW-1133">Transmembrane helix</keyword>
<evidence type="ECO:0000313" key="10">
    <source>
        <dbReference type="EMBL" id="EEN48648.1"/>
    </source>
</evidence>
<dbReference type="PANTHER" id="PTHR14402">
    <property type="entry name" value="RECEPTOR TRANSPORTING PROTEIN"/>
    <property type="match status" value="1"/>
</dbReference>
<evidence type="ECO:0000313" key="12">
    <source>
        <dbReference type="RefSeq" id="XP_035697476.1"/>
    </source>
</evidence>
<organism>
    <name type="scientific">Branchiostoma floridae</name>
    <name type="common">Florida lancelet</name>
    <name type="synonym">Amphioxus</name>
    <dbReference type="NCBI Taxonomy" id="7739"/>
    <lineage>
        <taxon>Eukaryota</taxon>
        <taxon>Metazoa</taxon>
        <taxon>Chordata</taxon>
        <taxon>Cephalochordata</taxon>
        <taxon>Leptocardii</taxon>
        <taxon>Amphioxiformes</taxon>
        <taxon>Branchiostomatidae</taxon>
        <taxon>Branchiostoma</taxon>
    </lineage>
</organism>
<keyword evidence="3" id="KW-0479">Metal-binding</keyword>
<evidence type="ECO:0000256" key="8">
    <source>
        <dbReference type="SAM" id="MobiDB-lite"/>
    </source>
</evidence>
<evidence type="ECO:0000256" key="4">
    <source>
        <dbReference type="ARBA" id="ARBA00022771"/>
    </source>
</evidence>
<keyword evidence="5" id="KW-0862">Zinc</keyword>
<dbReference type="GO" id="GO:0051205">
    <property type="term" value="P:protein insertion into membrane"/>
    <property type="evidence" value="ECO:0000318"/>
    <property type="project" value="GO_Central"/>
</dbReference>
<accession>C3ZFP0</accession>
<dbReference type="InterPro" id="IPR027377">
    <property type="entry name" value="ZAR1/RTP1-5-like_Znf-3CxxC"/>
</dbReference>
<feature type="compositionally biased region" description="Acidic residues" evidence="8">
    <location>
        <begin position="185"/>
        <end position="207"/>
    </location>
</feature>
<feature type="compositionally biased region" description="Basic and acidic residues" evidence="8">
    <location>
        <begin position="222"/>
        <end position="241"/>
    </location>
</feature>
<protein>
    <submittedName>
        <fullName evidence="12 13">Receptor-transporting protein 3-like</fullName>
    </submittedName>
</protein>
<reference evidence="12 13" key="3">
    <citation type="submission" date="2025-04" db="UniProtKB">
        <authorList>
            <consortium name="RefSeq"/>
        </authorList>
    </citation>
    <scope>IDENTIFICATION</scope>
    <source>
        <strain evidence="12 13">S238N-H82</strain>
        <tissue evidence="12 13">Testes</tissue>
    </source>
</reference>
<evidence type="ECO:0000256" key="5">
    <source>
        <dbReference type="ARBA" id="ARBA00022833"/>
    </source>
</evidence>
<evidence type="ECO:0000256" key="7">
    <source>
        <dbReference type="ARBA" id="ARBA00023136"/>
    </source>
</evidence>
<keyword evidence="4" id="KW-0863">Zinc-finger</keyword>
<proteinExistence type="predicted"/>
<evidence type="ECO:0000256" key="3">
    <source>
        <dbReference type="ARBA" id="ARBA00022723"/>
    </source>
</evidence>
<dbReference type="Pfam" id="PF13695">
    <property type="entry name" value="Zn_ribbon_3CxxC"/>
    <property type="match status" value="1"/>
</dbReference>
<evidence type="ECO:0000256" key="6">
    <source>
        <dbReference type="ARBA" id="ARBA00022989"/>
    </source>
</evidence>
<dbReference type="SMART" id="SM01328">
    <property type="entry name" value="zf-3CxxC"/>
    <property type="match status" value="1"/>
</dbReference>
<dbReference type="OrthoDB" id="8121437at2759"/>
<dbReference type="AlphaFoldDB" id="C3ZFP0"/>
<feature type="region of interest" description="Disordered" evidence="8">
    <location>
        <begin position="182"/>
        <end position="285"/>
    </location>
</feature>
<evidence type="ECO:0000313" key="11">
    <source>
        <dbReference type="Proteomes" id="UP000001554"/>
    </source>
</evidence>
<dbReference type="RefSeq" id="XP_035697478.1">
    <property type="nucleotide sequence ID" value="XM_035841585.1"/>
</dbReference>
<reference evidence="10" key="1">
    <citation type="journal article" date="2008" name="Nature">
        <title>The amphioxus genome and the evolution of the chordate karyotype.</title>
        <authorList>
            <consortium name="US DOE Joint Genome Institute (JGI-PGF)"/>
            <person name="Putnam N.H."/>
            <person name="Butts T."/>
            <person name="Ferrier D.E.K."/>
            <person name="Furlong R.F."/>
            <person name="Hellsten U."/>
            <person name="Kawashima T."/>
            <person name="Robinson-Rechavi M."/>
            <person name="Shoguchi E."/>
            <person name="Terry A."/>
            <person name="Yu J.-K."/>
            <person name="Benito-Gutierrez E.L."/>
            <person name="Dubchak I."/>
            <person name="Garcia-Fernandez J."/>
            <person name="Gibson-Brown J.J."/>
            <person name="Grigoriev I.V."/>
            <person name="Horton A.C."/>
            <person name="de Jong P.J."/>
            <person name="Jurka J."/>
            <person name="Kapitonov V.V."/>
            <person name="Kohara Y."/>
            <person name="Kuroki Y."/>
            <person name="Lindquist E."/>
            <person name="Lucas S."/>
            <person name="Osoegawa K."/>
            <person name="Pennacchio L.A."/>
            <person name="Salamov A.A."/>
            <person name="Satou Y."/>
            <person name="Sauka-Spengler T."/>
            <person name="Schmutz J."/>
            <person name="Shin-I T."/>
            <person name="Toyoda A."/>
            <person name="Bronner-Fraser M."/>
            <person name="Fujiyama A."/>
            <person name="Holland L.Z."/>
            <person name="Holland P.W.H."/>
            <person name="Satoh N."/>
            <person name="Rokhsar D.S."/>
        </authorList>
    </citation>
    <scope>NUCLEOTIDE SEQUENCE [LARGE SCALE GENOMIC DNA]</scope>
    <source>
        <strain evidence="10">S238N-H82</strain>
        <tissue evidence="10">Testes</tissue>
    </source>
</reference>
<keyword evidence="11" id="KW-1185">Reference proteome</keyword>
<dbReference type="GO" id="GO:0008270">
    <property type="term" value="F:zinc ion binding"/>
    <property type="evidence" value="ECO:0007669"/>
    <property type="project" value="UniProtKB-KW"/>
</dbReference>
<dbReference type="GeneID" id="118430609"/>
<dbReference type="InterPro" id="IPR026096">
    <property type="entry name" value="R-trans_p"/>
</dbReference>
<gene>
    <name evidence="12 13" type="primary">LOC118430609</name>
    <name evidence="10" type="ORF">BRAFLDRAFT_85085</name>
</gene>
<evidence type="ECO:0000313" key="13">
    <source>
        <dbReference type="RefSeq" id="XP_035697478.1"/>
    </source>
</evidence>
<evidence type="ECO:0000256" key="2">
    <source>
        <dbReference type="ARBA" id="ARBA00022692"/>
    </source>
</evidence>
<dbReference type="RefSeq" id="XP_035697476.1">
    <property type="nucleotide sequence ID" value="XM_035841583.1"/>
</dbReference>
<keyword evidence="2" id="KW-0812">Transmembrane</keyword>
<keyword evidence="7" id="KW-0472">Membrane</keyword>
<dbReference type="EMBL" id="GG666614">
    <property type="protein sequence ID" value="EEN48648.1"/>
    <property type="molecule type" value="Genomic_DNA"/>
</dbReference>
<dbReference type="KEGG" id="bfo:118430609"/>
<sequence length="285" mass="33591">MADGGAAVDWSDVFETEIRAKFEDDWTLNKVGDLPNINQARDSGWKQFTDRAKVRFKCSRCNKTWTSIRGVVIFHNRFKKTGEVKMFLPGQKCLSCKGDFESPMWYEDKMVKVMQNLRKKIGEFYTTGVGPRGLNWAQRLANMPSKHEAGLCAASQMDLCRGSTGITGMKRKQVIRNQMMGTDNQLDDDSNDESDPDSNDESDDDTYWEYSEPHEEMDDDDHYGKRNWDNRDPYEEMHDDKEMDDEDPYRKKNRDSRDLYEEMYDDDPYWQNYSDPYDYSDDDRW</sequence>
<dbReference type="Proteomes" id="UP000001554">
    <property type="component" value="Chromosome 14"/>
</dbReference>
<dbReference type="GO" id="GO:0016020">
    <property type="term" value="C:membrane"/>
    <property type="evidence" value="ECO:0007669"/>
    <property type="project" value="UniProtKB-SubCell"/>
</dbReference>
<name>C3ZFP0_BRAFL</name>
<comment type="subcellular location">
    <subcellularLocation>
        <location evidence="1">Membrane</location>
        <topology evidence="1">Single-pass membrane protein</topology>
    </subcellularLocation>
</comment>